<dbReference type="SUPFAM" id="SSF54211">
    <property type="entry name" value="Ribosomal protein S5 domain 2-like"/>
    <property type="match status" value="1"/>
</dbReference>
<dbReference type="InterPro" id="IPR006203">
    <property type="entry name" value="GHMP_knse_ATP-bd_CS"/>
</dbReference>
<evidence type="ECO:0000259" key="13">
    <source>
        <dbReference type="Pfam" id="PF00288"/>
    </source>
</evidence>
<dbReference type="InterPro" id="IPR036554">
    <property type="entry name" value="GHMP_kinase_C_sf"/>
</dbReference>
<dbReference type="Pfam" id="PF00288">
    <property type="entry name" value="GHMP_kinases_N"/>
    <property type="match status" value="1"/>
</dbReference>
<dbReference type="InterPro" id="IPR006204">
    <property type="entry name" value="GHMP_kinase_N_dom"/>
</dbReference>
<dbReference type="GO" id="GO:0004413">
    <property type="term" value="F:homoserine kinase activity"/>
    <property type="evidence" value="ECO:0007669"/>
    <property type="project" value="UniProtKB-EC"/>
</dbReference>
<keyword evidence="7" id="KW-0791">Threonine biosynthesis</keyword>
<keyword evidence="12" id="KW-1133">Transmembrane helix</keyword>
<dbReference type="GO" id="GO:0005524">
    <property type="term" value="F:ATP binding"/>
    <property type="evidence" value="ECO:0007669"/>
    <property type="project" value="UniProtKB-KW"/>
</dbReference>
<name>A0AA35RIQ0_GEOBA</name>
<protein>
    <recommendedName>
        <fullName evidence="4">Homoserine kinase</fullName>
        <ecNumber evidence="3">2.7.1.39</ecNumber>
    </recommendedName>
</protein>
<dbReference type="PANTHER" id="PTHR20861:SF1">
    <property type="entry name" value="HOMOSERINE KINASE"/>
    <property type="match status" value="1"/>
</dbReference>
<reference evidence="15" key="1">
    <citation type="submission" date="2023-03" db="EMBL/GenBank/DDBJ databases">
        <authorList>
            <person name="Steffen K."/>
            <person name="Cardenas P."/>
        </authorList>
    </citation>
    <scope>NUCLEOTIDE SEQUENCE</scope>
</reference>
<dbReference type="GO" id="GO:0009088">
    <property type="term" value="P:threonine biosynthetic process"/>
    <property type="evidence" value="ECO:0007669"/>
    <property type="project" value="UniProtKB-KW"/>
</dbReference>
<evidence type="ECO:0000256" key="1">
    <source>
        <dbReference type="ARBA" id="ARBA00005015"/>
    </source>
</evidence>
<evidence type="ECO:0000313" key="15">
    <source>
        <dbReference type="EMBL" id="CAI8012268.1"/>
    </source>
</evidence>
<dbReference type="PRINTS" id="PR00958">
    <property type="entry name" value="HOMSERKINASE"/>
</dbReference>
<keyword evidence="9 15" id="KW-0418">Kinase</keyword>
<keyword evidence="5" id="KW-0028">Amino-acid biosynthesis</keyword>
<dbReference type="EC" id="2.7.1.39" evidence="3"/>
<sequence length="295" mass="30586">MGPGFDCLGMALDIWNTVVVEIDGVETADAQSDADIVSVSGEGMGSLPTGSGNLVYKSFRRVFDGIGKPVPPVRISCENEIPLGRGLGSSAAAVAGGLLAGSTFSGANLSRERLLELAAEIEGHPDNAAAVVMGGCRIVVSDGDRFLTDAVSIPNELKAVLFVPDVPMPTNEARGILSPTVDRQDAVFNIGRTALLVNALSSGNFEHLGIATEDMLHQPARQKIFFPMKNIFRAAMSAGALGVFLSGAGSSVLALARDREYTIGYEMADAAMKSGVEGAIKVTQPTALGAHVVGQ</sequence>
<evidence type="ECO:0000256" key="12">
    <source>
        <dbReference type="SAM" id="Phobius"/>
    </source>
</evidence>
<evidence type="ECO:0000256" key="2">
    <source>
        <dbReference type="ARBA" id="ARBA00007370"/>
    </source>
</evidence>
<evidence type="ECO:0000256" key="7">
    <source>
        <dbReference type="ARBA" id="ARBA00022697"/>
    </source>
</evidence>
<dbReference type="SUPFAM" id="SSF55060">
    <property type="entry name" value="GHMP Kinase, C-terminal domain"/>
    <property type="match status" value="1"/>
</dbReference>
<evidence type="ECO:0000256" key="6">
    <source>
        <dbReference type="ARBA" id="ARBA00022679"/>
    </source>
</evidence>
<keyword evidence="8" id="KW-0547">Nucleotide-binding</keyword>
<dbReference type="Proteomes" id="UP001174909">
    <property type="component" value="Unassembled WGS sequence"/>
</dbReference>
<dbReference type="Pfam" id="PF08544">
    <property type="entry name" value="GHMP_kinases_C"/>
    <property type="match status" value="1"/>
</dbReference>
<dbReference type="AlphaFoldDB" id="A0AA35RIQ0"/>
<evidence type="ECO:0000256" key="9">
    <source>
        <dbReference type="ARBA" id="ARBA00022777"/>
    </source>
</evidence>
<dbReference type="InterPro" id="IPR014721">
    <property type="entry name" value="Ribsml_uS5_D2-typ_fold_subgr"/>
</dbReference>
<comment type="similarity">
    <text evidence="2">Belongs to the GHMP kinase family. Homoserine kinase subfamily.</text>
</comment>
<evidence type="ECO:0000256" key="8">
    <source>
        <dbReference type="ARBA" id="ARBA00022741"/>
    </source>
</evidence>
<keyword evidence="6" id="KW-0808">Transferase</keyword>
<comment type="caution">
    <text evidence="15">The sequence shown here is derived from an EMBL/GenBank/DDBJ whole genome shotgun (WGS) entry which is preliminary data.</text>
</comment>
<accession>A0AA35RIQ0</accession>
<dbReference type="EMBL" id="CASHTH010001174">
    <property type="protein sequence ID" value="CAI8012268.1"/>
    <property type="molecule type" value="Genomic_DNA"/>
</dbReference>
<comment type="catalytic activity">
    <reaction evidence="11">
        <text>L-homoserine + ATP = O-phospho-L-homoserine + ADP + H(+)</text>
        <dbReference type="Rhea" id="RHEA:13985"/>
        <dbReference type="ChEBI" id="CHEBI:15378"/>
        <dbReference type="ChEBI" id="CHEBI:30616"/>
        <dbReference type="ChEBI" id="CHEBI:57476"/>
        <dbReference type="ChEBI" id="CHEBI:57590"/>
        <dbReference type="ChEBI" id="CHEBI:456216"/>
        <dbReference type="EC" id="2.7.1.39"/>
    </reaction>
    <physiologicalReaction direction="left-to-right" evidence="11">
        <dbReference type="Rhea" id="RHEA:13986"/>
    </physiologicalReaction>
</comment>
<dbReference type="Gene3D" id="3.30.70.890">
    <property type="entry name" value="GHMP kinase, C-terminal domain"/>
    <property type="match status" value="1"/>
</dbReference>
<keyword evidence="10" id="KW-0067">ATP-binding</keyword>
<feature type="domain" description="GHMP kinase C-terminal" evidence="14">
    <location>
        <begin position="199"/>
        <end position="260"/>
    </location>
</feature>
<evidence type="ECO:0000256" key="4">
    <source>
        <dbReference type="ARBA" id="ARBA00017858"/>
    </source>
</evidence>
<dbReference type="InterPro" id="IPR020568">
    <property type="entry name" value="Ribosomal_Su5_D2-typ_SF"/>
</dbReference>
<dbReference type="PROSITE" id="PS00627">
    <property type="entry name" value="GHMP_KINASES_ATP"/>
    <property type="match status" value="1"/>
</dbReference>
<evidence type="ECO:0000256" key="10">
    <source>
        <dbReference type="ARBA" id="ARBA00022840"/>
    </source>
</evidence>
<evidence type="ECO:0000313" key="16">
    <source>
        <dbReference type="Proteomes" id="UP001174909"/>
    </source>
</evidence>
<comment type="pathway">
    <text evidence="1">Amino-acid biosynthesis; L-threonine biosynthesis; L-threonine from L-aspartate: step 4/5.</text>
</comment>
<dbReference type="InterPro" id="IPR000870">
    <property type="entry name" value="Homoserine_kinase"/>
</dbReference>
<evidence type="ECO:0000256" key="11">
    <source>
        <dbReference type="ARBA" id="ARBA00049913"/>
    </source>
</evidence>
<keyword evidence="12" id="KW-0472">Membrane</keyword>
<evidence type="ECO:0000256" key="5">
    <source>
        <dbReference type="ARBA" id="ARBA00022605"/>
    </source>
</evidence>
<organism evidence="15 16">
    <name type="scientific">Geodia barretti</name>
    <name type="common">Barrett's horny sponge</name>
    <dbReference type="NCBI Taxonomy" id="519541"/>
    <lineage>
        <taxon>Eukaryota</taxon>
        <taxon>Metazoa</taxon>
        <taxon>Porifera</taxon>
        <taxon>Demospongiae</taxon>
        <taxon>Heteroscleromorpha</taxon>
        <taxon>Tetractinellida</taxon>
        <taxon>Astrophorina</taxon>
        <taxon>Geodiidae</taxon>
        <taxon>Geodia</taxon>
    </lineage>
</organism>
<dbReference type="Gene3D" id="3.30.230.10">
    <property type="match status" value="1"/>
</dbReference>
<evidence type="ECO:0000256" key="3">
    <source>
        <dbReference type="ARBA" id="ARBA00012078"/>
    </source>
</evidence>
<gene>
    <name evidence="15" type="ORF">GBAR_LOCUS7880</name>
</gene>
<dbReference type="NCBIfam" id="TIGR00191">
    <property type="entry name" value="thrB"/>
    <property type="match status" value="1"/>
</dbReference>
<dbReference type="InterPro" id="IPR013750">
    <property type="entry name" value="GHMP_kinase_C_dom"/>
</dbReference>
<proteinExistence type="inferred from homology"/>
<evidence type="ECO:0000259" key="14">
    <source>
        <dbReference type="Pfam" id="PF08544"/>
    </source>
</evidence>
<dbReference type="PIRSF" id="PIRSF000676">
    <property type="entry name" value="Homoser_kin"/>
    <property type="match status" value="1"/>
</dbReference>
<keyword evidence="16" id="KW-1185">Reference proteome</keyword>
<dbReference type="PANTHER" id="PTHR20861">
    <property type="entry name" value="HOMOSERINE/4-DIPHOSPHOCYTIDYL-2-C-METHYL-D-ERYTHRITOL KINASE"/>
    <property type="match status" value="1"/>
</dbReference>
<keyword evidence="12" id="KW-0812">Transmembrane</keyword>
<feature type="transmembrane region" description="Helical" evidence="12">
    <location>
        <begin position="231"/>
        <end position="256"/>
    </location>
</feature>
<feature type="domain" description="GHMP kinase N-terminal" evidence="13">
    <location>
        <begin position="53"/>
        <end position="135"/>
    </location>
</feature>
<dbReference type="HAMAP" id="MF_00384">
    <property type="entry name" value="Homoser_kinase"/>
    <property type="match status" value="1"/>
</dbReference>